<dbReference type="InterPro" id="IPR004881">
    <property type="entry name" value="Ribosome_biogen_GTPase_RsgA"/>
</dbReference>
<feature type="binding site" evidence="10">
    <location>
        <begin position="144"/>
        <end position="147"/>
    </location>
    <ligand>
        <name>GTP</name>
        <dbReference type="ChEBI" id="CHEBI:37565"/>
    </ligand>
</feature>
<reference evidence="13 14" key="1">
    <citation type="submission" date="2016-10" db="EMBL/GenBank/DDBJ databases">
        <authorList>
            <person name="de Groot N.N."/>
        </authorList>
    </citation>
    <scope>NUCLEOTIDE SEQUENCE [LARGE SCALE GENOMIC DNA]</scope>
    <source>
        <strain evidence="13 14">YAD2003</strain>
    </source>
</reference>
<dbReference type="CDD" id="cd01854">
    <property type="entry name" value="YjeQ_EngC"/>
    <property type="match status" value="1"/>
</dbReference>
<keyword evidence="7 10" id="KW-0862">Zinc</keyword>
<evidence type="ECO:0000259" key="11">
    <source>
        <dbReference type="PROSITE" id="PS50936"/>
    </source>
</evidence>
<gene>
    <name evidence="10" type="primary">rsgA</name>
    <name evidence="13" type="ORF">SAMN02910265_02961</name>
</gene>
<keyword evidence="6 10" id="KW-0378">Hydrolase</keyword>
<name>A0A1H6LCG9_RUMFL</name>
<dbReference type="PANTHER" id="PTHR32120">
    <property type="entry name" value="SMALL RIBOSOMAL SUBUNIT BIOGENESIS GTPASE RSGA"/>
    <property type="match status" value="1"/>
</dbReference>
<dbReference type="AlphaFoldDB" id="A0A1H6LCG9"/>
<dbReference type="HAMAP" id="MF_01820">
    <property type="entry name" value="GTPase_RsgA"/>
    <property type="match status" value="1"/>
</dbReference>
<keyword evidence="8 10" id="KW-0694">RNA-binding</keyword>
<dbReference type="Gene3D" id="3.40.50.300">
    <property type="entry name" value="P-loop containing nucleotide triphosphate hydrolases"/>
    <property type="match status" value="1"/>
</dbReference>
<organism evidence="13 14">
    <name type="scientific">Ruminococcus flavefaciens</name>
    <dbReference type="NCBI Taxonomy" id="1265"/>
    <lineage>
        <taxon>Bacteria</taxon>
        <taxon>Bacillati</taxon>
        <taxon>Bacillota</taxon>
        <taxon>Clostridia</taxon>
        <taxon>Eubacteriales</taxon>
        <taxon>Oscillospiraceae</taxon>
        <taxon>Ruminococcus</taxon>
    </lineage>
</organism>
<evidence type="ECO:0000256" key="5">
    <source>
        <dbReference type="ARBA" id="ARBA00022741"/>
    </source>
</evidence>
<dbReference type="InterPro" id="IPR010914">
    <property type="entry name" value="RsgA_GTPase_dom"/>
</dbReference>
<keyword evidence="3 10" id="KW-0479">Metal-binding</keyword>
<dbReference type="InterPro" id="IPR027417">
    <property type="entry name" value="P-loop_NTPase"/>
</dbReference>
<dbReference type="InterPro" id="IPR030378">
    <property type="entry name" value="G_CP_dom"/>
</dbReference>
<evidence type="ECO:0000259" key="12">
    <source>
        <dbReference type="PROSITE" id="PS51721"/>
    </source>
</evidence>
<evidence type="ECO:0000313" key="14">
    <source>
        <dbReference type="Proteomes" id="UP000183190"/>
    </source>
</evidence>
<keyword evidence="5 10" id="KW-0547">Nucleotide-binding</keyword>
<feature type="binding site" evidence="10">
    <location>
        <begin position="196"/>
        <end position="204"/>
    </location>
    <ligand>
        <name>GTP</name>
        <dbReference type="ChEBI" id="CHEBI:37565"/>
    </ligand>
</feature>
<feature type="binding site" evidence="10">
    <location>
        <position position="281"/>
    </location>
    <ligand>
        <name>Zn(2+)</name>
        <dbReference type="ChEBI" id="CHEBI:29105"/>
    </ligand>
</feature>
<keyword evidence="1 10" id="KW-0963">Cytoplasm</keyword>
<dbReference type="GO" id="GO:0005525">
    <property type="term" value="F:GTP binding"/>
    <property type="evidence" value="ECO:0007669"/>
    <property type="project" value="UniProtKB-UniRule"/>
</dbReference>
<feature type="domain" description="EngC GTPase" evidence="11">
    <location>
        <begin position="105"/>
        <end position="251"/>
    </location>
</feature>
<dbReference type="EC" id="3.6.1.-" evidence="10"/>
<evidence type="ECO:0000256" key="8">
    <source>
        <dbReference type="ARBA" id="ARBA00022884"/>
    </source>
</evidence>
<evidence type="ECO:0000256" key="7">
    <source>
        <dbReference type="ARBA" id="ARBA00022833"/>
    </source>
</evidence>
<dbReference type="SUPFAM" id="SSF52540">
    <property type="entry name" value="P-loop containing nucleoside triphosphate hydrolases"/>
    <property type="match status" value="1"/>
</dbReference>
<keyword evidence="2 10" id="KW-0690">Ribosome biogenesis</keyword>
<keyword evidence="4 10" id="KW-0699">rRNA-binding</keyword>
<comment type="similarity">
    <text evidence="10">Belongs to the TRAFAC class YlqF/YawG GTPase family. RsgA subfamily.</text>
</comment>
<dbReference type="PANTHER" id="PTHR32120:SF10">
    <property type="entry name" value="SMALL RIBOSOMAL SUBUNIT BIOGENESIS GTPASE RSGA"/>
    <property type="match status" value="1"/>
</dbReference>
<sequence length="345" mass="38069">MKLENLPPVYEAYSAEYPDLTVCRVVLQEKDLYHVIHKDGMMQAQVSGKFRYDAITVSDFPAVGDYVMADITVGDRAVIHNVLPRTSVFIRKAAGKSNTEQVVAANIDTVFLCMSLNNDFNIRRIERYMTAAWDSGAVPIVLLTKTDLCDEVASKIAQIERVAVGVDIITTSVAEPNGYSQITPYLKAGKTLAFVGSSGVGKSTLINHLLGDDRLDTNGLRNDDKGRHTTTHRELLMLPGGAMVIDTPGMREMGMWDSSEGLSAAFEDIEELSAKCRFNNCTHKSEPGCAVQAAIKNGELSEERLSSYEKLKIENAYSEDAEGYLAAKEEKFKKIAKYNKANHKK</sequence>
<dbReference type="OrthoDB" id="9809485at2"/>
<evidence type="ECO:0000256" key="4">
    <source>
        <dbReference type="ARBA" id="ARBA00022730"/>
    </source>
</evidence>
<dbReference type="EMBL" id="FNWV01000016">
    <property type="protein sequence ID" value="SEH83742.1"/>
    <property type="molecule type" value="Genomic_DNA"/>
</dbReference>
<proteinExistence type="inferred from homology"/>
<dbReference type="Proteomes" id="UP000183190">
    <property type="component" value="Unassembled WGS sequence"/>
</dbReference>
<dbReference type="InterPro" id="IPR012340">
    <property type="entry name" value="NA-bd_OB-fold"/>
</dbReference>
<evidence type="ECO:0000256" key="10">
    <source>
        <dbReference type="HAMAP-Rule" id="MF_01820"/>
    </source>
</evidence>
<dbReference type="Pfam" id="PF03193">
    <property type="entry name" value="RsgA_GTPase"/>
    <property type="match status" value="1"/>
</dbReference>
<dbReference type="GO" id="GO:0046872">
    <property type="term" value="F:metal ion binding"/>
    <property type="evidence" value="ECO:0007669"/>
    <property type="project" value="UniProtKB-KW"/>
</dbReference>
<feature type="binding site" evidence="10">
    <location>
        <position position="289"/>
    </location>
    <ligand>
        <name>Zn(2+)</name>
        <dbReference type="ChEBI" id="CHEBI:29105"/>
    </ligand>
</feature>
<comment type="cofactor">
    <cofactor evidence="10">
        <name>Zn(2+)</name>
        <dbReference type="ChEBI" id="CHEBI:29105"/>
    </cofactor>
    <text evidence="10">Binds 1 zinc ion per subunit.</text>
</comment>
<dbReference type="RefSeq" id="WP_074718772.1">
    <property type="nucleotide sequence ID" value="NZ_FNWV01000016.1"/>
</dbReference>
<dbReference type="GO" id="GO:0005737">
    <property type="term" value="C:cytoplasm"/>
    <property type="evidence" value="ECO:0007669"/>
    <property type="project" value="UniProtKB-SubCell"/>
</dbReference>
<feature type="binding site" evidence="10">
    <location>
        <position position="276"/>
    </location>
    <ligand>
        <name>Zn(2+)</name>
        <dbReference type="ChEBI" id="CHEBI:29105"/>
    </ligand>
</feature>
<dbReference type="PROSITE" id="PS51721">
    <property type="entry name" value="G_CP"/>
    <property type="match status" value="1"/>
</dbReference>
<evidence type="ECO:0000313" key="13">
    <source>
        <dbReference type="EMBL" id="SEH83742.1"/>
    </source>
</evidence>
<dbReference type="PROSITE" id="PS50936">
    <property type="entry name" value="ENGC_GTPASE"/>
    <property type="match status" value="1"/>
</dbReference>
<dbReference type="NCBIfam" id="TIGR00157">
    <property type="entry name" value="ribosome small subunit-dependent GTPase A"/>
    <property type="match status" value="1"/>
</dbReference>
<evidence type="ECO:0000256" key="2">
    <source>
        <dbReference type="ARBA" id="ARBA00022517"/>
    </source>
</evidence>
<accession>A0A1H6LCG9</accession>
<comment type="subcellular location">
    <subcellularLocation>
        <location evidence="10">Cytoplasm</location>
    </subcellularLocation>
</comment>
<evidence type="ECO:0000256" key="3">
    <source>
        <dbReference type="ARBA" id="ARBA00022723"/>
    </source>
</evidence>
<feature type="binding site" evidence="10">
    <location>
        <position position="283"/>
    </location>
    <ligand>
        <name>Zn(2+)</name>
        <dbReference type="ChEBI" id="CHEBI:29105"/>
    </ligand>
</feature>
<keyword evidence="9 10" id="KW-0342">GTP-binding</keyword>
<evidence type="ECO:0000256" key="1">
    <source>
        <dbReference type="ARBA" id="ARBA00022490"/>
    </source>
</evidence>
<dbReference type="Gene3D" id="1.10.40.50">
    <property type="entry name" value="Probable gtpase engc, domain 3"/>
    <property type="match status" value="1"/>
</dbReference>
<dbReference type="GO" id="GO:0003924">
    <property type="term" value="F:GTPase activity"/>
    <property type="evidence" value="ECO:0007669"/>
    <property type="project" value="UniProtKB-UniRule"/>
</dbReference>
<feature type="domain" description="CP-type G" evidence="12">
    <location>
        <begin position="97"/>
        <end position="253"/>
    </location>
</feature>
<dbReference type="GO" id="GO:0042274">
    <property type="term" value="P:ribosomal small subunit biogenesis"/>
    <property type="evidence" value="ECO:0007669"/>
    <property type="project" value="UniProtKB-UniRule"/>
</dbReference>
<evidence type="ECO:0000256" key="6">
    <source>
        <dbReference type="ARBA" id="ARBA00022801"/>
    </source>
</evidence>
<protein>
    <recommendedName>
        <fullName evidence="10">Small ribosomal subunit biogenesis GTPase RsgA</fullName>
        <ecNumber evidence="10">3.6.1.-</ecNumber>
    </recommendedName>
</protein>
<dbReference type="SUPFAM" id="SSF50249">
    <property type="entry name" value="Nucleic acid-binding proteins"/>
    <property type="match status" value="1"/>
</dbReference>
<comment type="subunit">
    <text evidence="10">Monomer. Associates with 30S ribosomal subunit, binds 16S rRNA.</text>
</comment>
<comment type="function">
    <text evidence="10">One of several proteins that assist in the late maturation steps of the functional core of the 30S ribosomal subunit. Helps release RbfA from mature subunits. May play a role in the assembly of ribosomal proteins into the subunit. Circularly permuted GTPase that catalyzes slow GTP hydrolysis, GTPase activity is stimulated by the 30S ribosomal subunit.</text>
</comment>
<dbReference type="GO" id="GO:0019843">
    <property type="term" value="F:rRNA binding"/>
    <property type="evidence" value="ECO:0007669"/>
    <property type="project" value="UniProtKB-KW"/>
</dbReference>
<evidence type="ECO:0000256" key="9">
    <source>
        <dbReference type="ARBA" id="ARBA00023134"/>
    </source>
</evidence>